<dbReference type="PANTHER" id="PTHR34387">
    <property type="entry name" value="SLR1258 PROTEIN"/>
    <property type="match status" value="1"/>
</dbReference>
<protein>
    <submittedName>
        <fullName evidence="2">SIMPL domain-containing protein</fullName>
    </submittedName>
</protein>
<dbReference type="Proteomes" id="UP000664096">
    <property type="component" value="Unassembled WGS sequence"/>
</dbReference>
<keyword evidence="1" id="KW-0732">Signal</keyword>
<dbReference type="Gene3D" id="3.30.110.170">
    <property type="entry name" value="Protein of unknown function (DUF541), domain 1"/>
    <property type="match status" value="1"/>
</dbReference>
<proteinExistence type="predicted"/>
<reference evidence="2" key="1">
    <citation type="submission" date="2020-12" db="EMBL/GenBank/DDBJ databases">
        <title>Oil enriched cultivation method for isolating marine PHA-producing bacteria.</title>
        <authorList>
            <person name="Zheng W."/>
            <person name="Yu S."/>
            <person name="Huang Y."/>
        </authorList>
    </citation>
    <scope>NUCLEOTIDE SEQUENCE</scope>
    <source>
        <strain evidence="2">SY-2-12</strain>
    </source>
</reference>
<sequence length="251" mass="26347">MRPRFSPIFRQHASLMRATLLAAGLVAGLSAALPVQAQATPAASITMEGQGSVSVSPDMAVITARVVSTAKTADAALSENSAALSRIIAAVKKQEIEPRDIRTSGFGIFPRYKTASSSSGGQPAIVGYEVRNGIEVNVREIGKLGDLLTLVVNNGANSVDGIRFEVSDPDEKLDEARKKAVEDARHKAEVFAKAAGVDLGGIVSIAETGTQMPRPVMMRTEAKALLSSNPVPVETGEQTIGANVTIQWALK</sequence>
<dbReference type="InterPro" id="IPR007497">
    <property type="entry name" value="SIMPL/DUF541"/>
</dbReference>
<dbReference type="InterPro" id="IPR052022">
    <property type="entry name" value="26kDa_periplasmic_antigen"/>
</dbReference>
<accession>A0A939J764</accession>
<dbReference type="Pfam" id="PF04402">
    <property type="entry name" value="SIMPL"/>
    <property type="match status" value="1"/>
</dbReference>
<feature type="chain" id="PRO_5038036738" evidence="1">
    <location>
        <begin position="38"/>
        <end position="251"/>
    </location>
</feature>
<evidence type="ECO:0000256" key="1">
    <source>
        <dbReference type="SAM" id="SignalP"/>
    </source>
</evidence>
<evidence type="ECO:0000313" key="3">
    <source>
        <dbReference type="Proteomes" id="UP000664096"/>
    </source>
</evidence>
<feature type="signal peptide" evidence="1">
    <location>
        <begin position="1"/>
        <end position="37"/>
    </location>
</feature>
<dbReference type="PANTHER" id="PTHR34387:SF1">
    <property type="entry name" value="PERIPLASMIC IMMUNOGENIC PROTEIN"/>
    <property type="match status" value="1"/>
</dbReference>
<gene>
    <name evidence="2" type="ORF">JF539_24290</name>
</gene>
<organism evidence="2 3">
    <name type="scientific">Roseibium aggregatum</name>
    <dbReference type="NCBI Taxonomy" id="187304"/>
    <lineage>
        <taxon>Bacteria</taxon>
        <taxon>Pseudomonadati</taxon>
        <taxon>Pseudomonadota</taxon>
        <taxon>Alphaproteobacteria</taxon>
        <taxon>Hyphomicrobiales</taxon>
        <taxon>Stappiaceae</taxon>
        <taxon>Roseibium</taxon>
    </lineage>
</organism>
<evidence type="ECO:0000313" key="2">
    <source>
        <dbReference type="EMBL" id="MBN9673499.1"/>
    </source>
</evidence>
<dbReference type="EMBL" id="JAEKJZ010000007">
    <property type="protein sequence ID" value="MBN9673499.1"/>
    <property type="molecule type" value="Genomic_DNA"/>
</dbReference>
<dbReference type="AlphaFoldDB" id="A0A939J764"/>
<name>A0A939J764_9HYPH</name>
<dbReference type="GO" id="GO:0006974">
    <property type="term" value="P:DNA damage response"/>
    <property type="evidence" value="ECO:0007669"/>
    <property type="project" value="TreeGrafter"/>
</dbReference>
<dbReference type="RefSeq" id="WP_207143361.1">
    <property type="nucleotide sequence ID" value="NZ_JAEKJZ010000007.1"/>
</dbReference>
<comment type="caution">
    <text evidence="2">The sequence shown here is derived from an EMBL/GenBank/DDBJ whole genome shotgun (WGS) entry which is preliminary data.</text>
</comment>
<dbReference type="Gene3D" id="3.30.70.2970">
    <property type="entry name" value="Protein of unknown function (DUF541), domain 2"/>
    <property type="match status" value="1"/>
</dbReference>